<dbReference type="Proteomes" id="UP001409585">
    <property type="component" value="Unassembled WGS sequence"/>
</dbReference>
<feature type="transmembrane region" description="Helical" evidence="1">
    <location>
        <begin position="132"/>
        <end position="152"/>
    </location>
</feature>
<dbReference type="AlphaFoldDB" id="A0AAV3UAK7"/>
<dbReference type="InterPro" id="IPR010178">
    <property type="entry name" value="Lit"/>
</dbReference>
<name>A0AAV3UAK7_9ALTE</name>
<keyword evidence="1" id="KW-0472">Membrane</keyword>
<dbReference type="EMBL" id="BAABLX010000080">
    <property type="protein sequence ID" value="GAA4961547.1"/>
    <property type="molecule type" value="Genomic_DNA"/>
</dbReference>
<keyword evidence="1" id="KW-1133">Transmembrane helix</keyword>
<organism evidence="2 3">
    <name type="scientific">Halioxenophilus aromaticivorans</name>
    <dbReference type="NCBI Taxonomy" id="1306992"/>
    <lineage>
        <taxon>Bacteria</taxon>
        <taxon>Pseudomonadati</taxon>
        <taxon>Pseudomonadota</taxon>
        <taxon>Gammaproteobacteria</taxon>
        <taxon>Alteromonadales</taxon>
        <taxon>Alteromonadaceae</taxon>
        <taxon>Halioxenophilus</taxon>
    </lineage>
</organism>
<feature type="transmembrane region" description="Helical" evidence="1">
    <location>
        <begin position="220"/>
        <end position="247"/>
    </location>
</feature>
<keyword evidence="3" id="KW-1185">Reference proteome</keyword>
<reference evidence="3" key="1">
    <citation type="journal article" date="2019" name="Int. J. Syst. Evol. Microbiol.">
        <title>The Global Catalogue of Microorganisms (GCM) 10K type strain sequencing project: providing services to taxonomists for standard genome sequencing and annotation.</title>
        <authorList>
            <consortium name="The Broad Institute Genomics Platform"/>
            <consortium name="The Broad Institute Genome Sequencing Center for Infectious Disease"/>
            <person name="Wu L."/>
            <person name="Ma J."/>
        </authorList>
    </citation>
    <scope>NUCLEOTIDE SEQUENCE [LARGE SCALE GENOMIC DNA]</scope>
    <source>
        <strain evidence="3">JCM 19134</strain>
    </source>
</reference>
<keyword evidence="1" id="KW-0812">Transmembrane</keyword>
<accession>A0AAV3UAK7</accession>
<feature type="transmembrane region" description="Helical" evidence="1">
    <location>
        <begin position="12"/>
        <end position="33"/>
    </location>
</feature>
<evidence type="ECO:0000313" key="3">
    <source>
        <dbReference type="Proteomes" id="UP001409585"/>
    </source>
</evidence>
<proteinExistence type="predicted"/>
<dbReference type="Pfam" id="PF07314">
    <property type="entry name" value="Lit"/>
    <property type="match status" value="1"/>
</dbReference>
<sequence>MAMDQQTNSSTKLSVASVPFVFAGGIMILWLSWQLLSMLNFTYPLWYRVLDIHSHIQTYAPQNNNKSGFEETTIQERYRLYYATVTAVNNDGEGLAQIRYRSPTGEFIDTLYTDAEVLHLQDVSNLITKFDYLAYVCVFIVVLYTSRFIGWWGGRPIKPGWRNVHYGFLATMVTLLLIVFIIGPQKVFYWMHEMVFPPDHPWFFYYQDSLMSTSMKAPDLFGALAVQWLMLTLMGYYLWIYGVSYVVKKRIRKSNGF</sequence>
<feature type="transmembrane region" description="Helical" evidence="1">
    <location>
        <begin position="164"/>
        <end position="183"/>
    </location>
</feature>
<evidence type="ECO:0000256" key="1">
    <source>
        <dbReference type="SAM" id="Phobius"/>
    </source>
</evidence>
<protein>
    <recommendedName>
        <fullName evidence="4">DUF1461 domain-containing protein</fullName>
    </recommendedName>
</protein>
<evidence type="ECO:0000313" key="2">
    <source>
        <dbReference type="EMBL" id="GAA4961547.1"/>
    </source>
</evidence>
<evidence type="ECO:0008006" key="4">
    <source>
        <dbReference type="Google" id="ProtNLM"/>
    </source>
</evidence>
<gene>
    <name evidence="2" type="ORF">GCM10025791_48860</name>
</gene>
<comment type="caution">
    <text evidence="2">The sequence shown here is derived from an EMBL/GenBank/DDBJ whole genome shotgun (WGS) entry which is preliminary data.</text>
</comment>
<dbReference type="RefSeq" id="WP_345428139.1">
    <property type="nucleotide sequence ID" value="NZ_AP031496.1"/>
</dbReference>